<evidence type="ECO:0000256" key="3">
    <source>
        <dbReference type="ARBA" id="ARBA00023163"/>
    </source>
</evidence>
<name>A0A931MWG2_9HYPH</name>
<protein>
    <submittedName>
        <fullName evidence="5">Helix-turn-helix transcriptional regulator</fullName>
    </submittedName>
</protein>
<dbReference type="PANTHER" id="PTHR46796">
    <property type="entry name" value="HTH-TYPE TRANSCRIPTIONAL ACTIVATOR RHAS-RELATED"/>
    <property type="match status" value="1"/>
</dbReference>
<dbReference type="InterPro" id="IPR020449">
    <property type="entry name" value="Tscrpt_reg_AraC-type_HTH"/>
</dbReference>
<dbReference type="InterPro" id="IPR018060">
    <property type="entry name" value="HTH_AraC"/>
</dbReference>
<dbReference type="PANTHER" id="PTHR46796:SF14">
    <property type="entry name" value="TRANSCRIPTIONAL REGULATORY PROTEIN"/>
    <property type="match status" value="1"/>
</dbReference>
<proteinExistence type="predicted"/>
<dbReference type="PRINTS" id="PR00032">
    <property type="entry name" value="HTHARAC"/>
</dbReference>
<dbReference type="GO" id="GO:0003700">
    <property type="term" value="F:DNA-binding transcription factor activity"/>
    <property type="evidence" value="ECO:0007669"/>
    <property type="project" value="InterPro"/>
</dbReference>
<keyword evidence="3" id="KW-0804">Transcription</keyword>
<dbReference type="SMART" id="SM00342">
    <property type="entry name" value="HTH_ARAC"/>
    <property type="match status" value="1"/>
</dbReference>
<dbReference type="GO" id="GO:0043565">
    <property type="term" value="F:sequence-specific DNA binding"/>
    <property type="evidence" value="ECO:0007669"/>
    <property type="project" value="InterPro"/>
</dbReference>
<accession>A0A931MWG2</accession>
<dbReference type="Gene3D" id="1.10.10.60">
    <property type="entry name" value="Homeodomain-like"/>
    <property type="match status" value="2"/>
</dbReference>
<gene>
    <name evidence="5" type="ORF">I5731_03695</name>
</gene>
<keyword evidence="1" id="KW-0805">Transcription regulation</keyword>
<comment type="caution">
    <text evidence="5">The sequence shown here is derived from an EMBL/GenBank/DDBJ whole genome shotgun (WGS) entry which is preliminary data.</text>
</comment>
<keyword evidence="6" id="KW-1185">Reference proteome</keyword>
<dbReference type="InterPro" id="IPR009057">
    <property type="entry name" value="Homeodomain-like_sf"/>
</dbReference>
<dbReference type="Proteomes" id="UP000631694">
    <property type="component" value="Unassembled WGS sequence"/>
</dbReference>
<sequence>MEHQRLFDGSARARCPVSVSTRHSKIGIFRHQVGSSVETVASAPAQDAHLVVMQLRDLPPHDFWADDKRIRMPFTGAGSLGILDLRRESSARFVHPLDSLHVHLPREALDDIAEDAGARPVDDLVVRDGWEPADSLIRGLQPILFEAVRAPENAAPTVVDHLVLAVAAHVAATYGNMRPALQRRSALAPWQLRRAQEMLADNLDKELSLLDIAEACGLSLSYFTRAFKASTGTTPHGWLQTCRVDKARGLLVSGDLPLAEIALACGFADQSHFTRIFRRQTGMGPGAWRRERAVGRSLVSTGSPGAVSPEAP</sequence>
<dbReference type="SUPFAM" id="SSF46689">
    <property type="entry name" value="Homeodomain-like"/>
    <property type="match status" value="2"/>
</dbReference>
<keyword evidence="2" id="KW-0238">DNA-binding</keyword>
<dbReference type="RefSeq" id="WP_197310006.1">
    <property type="nucleotide sequence ID" value="NZ_JADZLT010000040.1"/>
</dbReference>
<evidence type="ECO:0000313" key="5">
    <source>
        <dbReference type="EMBL" id="MBH0236918.1"/>
    </source>
</evidence>
<reference evidence="5" key="1">
    <citation type="submission" date="2020-12" db="EMBL/GenBank/DDBJ databases">
        <title>Methylobrevis albus sp. nov., isolated from fresh water lack sediment.</title>
        <authorList>
            <person name="Zou Q."/>
        </authorList>
    </citation>
    <scope>NUCLEOTIDE SEQUENCE</scope>
    <source>
        <strain evidence="5">L22</strain>
    </source>
</reference>
<dbReference type="InterPro" id="IPR050204">
    <property type="entry name" value="AraC_XylS_family_regulators"/>
</dbReference>
<organism evidence="5 6">
    <name type="scientific">Methylobrevis albus</name>
    <dbReference type="NCBI Taxonomy" id="2793297"/>
    <lineage>
        <taxon>Bacteria</taxon>
        <taxon>Pseudomonadati</taxon>
        <taxon>Pseudomonadota</taxon>
        <taxon>Alphaproteobacteria</taxon>
        <taxon>Hyphomicrobiales</taxon>
        <taxon>Pleomorphomonadaceae</taxon>
        <taxon>Methylobrevis</taxon>
    </lineage>
</organism>
<evidence type="ECO:0000256" key="1">
    <source>
        <dbReference type="ARBA" id="ARBA00023015"/>
    </source>
</evidence>
<dbReference type="AlphaFoldDB" id="A0A931MWG2"/>
<feature type="domain" description="HTH araC/xylS-type" evidence="4">
    <location>
        <begin position="193"/>
        <end position="291"/>
    </location>
</feature>
<evidence type="ECO:0000259" key="4">
    <source>
        <dbReference type="PROSITE" id="PS01124"/>
    </source>
</evidence>
<dbReference type="PROSITE" id="PS01124">
    <property type="entry name" value="HTH_ARAC_FAMILY_2"/>
    <property type="match status" value="1"/>
</dbReference>
<dbReference type="Pfam" id="PF12833">
    <property type="entry name" value="HTH_18"/>
    <property type="match status" value="1"/>
</dbReference>
<evidence type="ECO:0000313" key="6">
    <source>
        <dbReference type="Proteomes" id="UP000631694"/>
    </source>
</evidence>
<dbReference type="EMBL" id="JADZLT010000040">
    <property type="protein sequence ID" value="MBH0236918.1"/>
    <property type="molecule type" value="Genomic_DNA"/>
</dbReference>
<evidence type="ECO:0000256" key="2">
    <source>
        <dbReference type="ARBA" id="ARBA00023125"/>
    </source>
</evidence>